<dbReference type="Proteomes" id="UP000304900">
    <property type="component" value="Unassembled WGS sequence"/>
</dbReference>
<reference evidence="1 2" key="1">
    <citation type="submission" date="2019-05" db="EMBL/GenBank/DDBJ databases">
        <title>Dyadobacter AR-3-8 sp. nov., isolated from arctic soil.</title>
        <authorList>
            <person name="Chaudhary D.K."/>
        </authorList>
    </citation>
    <scope>NUCLEOTIDE SEQUENCE [LARGE SCALE GENOMIC DNA]</scope>
    <source>
        <strain evidence="1 2">AR-3-8</strain>
    </source>
</reference>
<dbReference type="SUPFAM" id="SSF51182">
    <property type="entry name" value="RmlC-like cupins"/>
    <property type="match status" value="1"/>
</dbReference>
<evidence type="ECO:0000313" key="2">
    <source>
        <dbReference type="Proteomes" id="UP000304900"/>
    </source>
</evidence>
<comment type="caution">
    <text evidence="1">The sequence shown here is derived from an EMBL/GenBank/DDBJ whole genome shotgun (WGS) entry which is preliminary data.</text>
</comment>
<dbReference type="OrthoDB" id="997205at2"/>
<dbReference type="EMBL" id="SZVO01000003">
    <property type="protein sequence ID" value="TKT92857.1"/>
    <property type="molecule type" value="Genomic_DNA"/>
</dbReference>
<dbReference type="InterPro" id="IPR011051">
    <property type="entry name" value="RmlC_Cupin_sf"/>
</dbReference>
<protein>
    <recommendedName>
        <fullName evidence="3">Cupin</fullName>
    </recommendedName>
</protein>
<sequence length="100" mass="11200">MSVIIKNVLNLLETATIPVVKIIQSNENFKAILIALKKGMVLKEHKTTFPTRLLVMEGSVVYKTDITGIFLHKHDDLEIPVHLLHSLEANEDSLCLLIQG</sequence>
<keyword evidence="2" id="KW-1185">Reference proteome</keyword>
<organism evidence="1 2">
    <name type="scientific">Dyadobacter frigoris</name>
    <dbReference type="NCBI Taxonomy" id="2576211"/>
    <lineage>
        <taxon>Bacteria</taxon>
        <taxon>Pseudomonadati</taxon>
        <taxon>Bacteroidota</taxon>
        <taxon>Cytophagia</taxon>
        <taxon>Cytophagales</taxon>
        <taxon>Spirosomataceae</taxon>
        <taxon>Dyadobacter</taxon>
    </lineage>
</organism>
<dbReference type="AlphaFoldDB" id="A0A4U6D9A2"/>
<dbReference type="InterPro" id="IPR014710">
    <property type="entry name" value="RmlC-like_jellyroll"/>
</dbReference>
<name>A0A4U6D9A2_9BACT</name>
<accession>A0A4U6D9A2</accession>
<evidence type="ECO:0000313" key="1">
    <source>
        <dbReference type="EMBL" id="TKT92857.1"/>
    </source>
</evidence>
<gene>
    <name evidence="1" type="ORF">FDK13_08690</name>
</gene>
<proteinExistence type="predicted"/>
<dbReference type="RefSeq" id="WP_137339584.1">
    <property type="nucleotide sequence ID" value="NZ_BSQH01000010.1"/>
</dbReference>
<dbReference type="Gene3D" id="2.60.120.10">
    <property type="entry name" value="Jelly Rolls"/>
    <property type="match status" value="1"/>
</dbReference>
<evidence type="ECO:0008006" key="3">
    <source>
        <dbReference type="Google" id="ProtNLM"/>
    </source>
</evidence>